<evidence type="ECO:0000313" key="1">
    <source>
        <dbReference type="EMBL" id="RTG98920.1"/>
    </source>
</evidence>
<proteinExistence type="predicted"/>
<reference evidence="3 4" key="1">
    <citation type="journal article" date="2019" name="Extremophiles">
        <title>Biogeography of thermophiles and predominance of Thermus scotoductus in domestic water heaters.</title>
        <authorList>
            <person name="Wilpiszeski R.L."/>
            <person name="Zhang Z."/>
            <person name="House C.H."/>
        </authorList>
    </citation>
    <scope>NUCLEOTIDE SEQUENCE [LARGE SCALE GENOMIC DNA]</scope>
    <source>
        <strain evidence="2 3">10_S10</strain>
        <strain evidence="1 4">38_S38</strain>
    </source>
</reference>
<dbReference type="AlphaFoldDB" id="A0A430QVE0"/>
<dbReference type="Proteomes" id="UP000288073">
    <property type="component" value="Unassembled WGS sequence"/>
</dbReference>
<dbReference type="Proteomes" id="UP000288082">
    <property type="component" value="Unassembled WGS sequence"/>
</dbReference>
<organism evidence="1 4">
    <name type="scientific">Thermus scotoductus</name>
    <dbReference type="NCBI Taxonomy" id="37636"/>
    <lineage>
        <taxon>Bacteria</taxon>
        <taxon>Thermotogati</taxon>
        <taxon>Deinococcota</taxon>
        <taxon>Deinococci</taxon>
        <taxon>Thermales</taxon>
        <taxon>Thermaceae</taxon>
        <taxon>Thermus</taxon>
    </lineage>
</organism>
<gene>
    <name evidence="2" type="ORF">CSW23_00030</name>
    <name evidence="1" type="ORF">CSW50_14080</name>
</gene>
<evidence type="ECO:0000313" key="3">
    <source>
        <dbReference type="Proteomes" id="UP000288073"/>
    </source>
</evidence>
<sequence length="128" mass="14578">MKLRDHLHLRRSLPLLLGLVLLLFLSLPFLVHLGRPLLDGAQFFRASQRVNQCLYAKGDPADCYRKVLRPLARTRDYPRILSLCTSTKDPLCYQAYGELLPNPSLCALARKDGTFALWACHTGWFATH</sequence>
<dbReference type="EMBL" id="PEMN01000001">
    <property type="protein sequence ID" value="RTI21031.1"/>
    <property type="molecule type" value="Genomic_DNA"/>
</dbReference>
<evidence type="ECO:0000313" key="2">
    <source>
        <dbReference type="EMBL" id="RTI21031.1"/>
    </source>
</evidence>
<evidence type="ECO:0000313" key="4">
    <source>
        <dbReference type="Proteomes" id="UP000288082"/>
    </source>
</evidence>
<name>A0A430QVE0_THESC</name>
<accession>A0A430QVE0</accession>
<protein>
    <submittedName>
        <fullName evidence="1">Uncharacterized protein</fullName>
    </submittedName>
</protein>
<dbReference type="EMBL" id="PELM01000485">
    <property type="protein sequence ID" value="RTG98920.1"/>
    <property type="molecule type" value="Genomic_DNA"/>
</dbReference>
<comment type="caution">
    <text evidence="1">The sequence shown here is derived from an EMBL/GenBank/DDBJ whole genome shotgun (WGS) entry which is preliminary data.</text>
</comment>